<gene>
    <name evidence="1" type="ORF">E2C01_025470</name>
</gene>
<proteinExistence type="predicted"/>
<dbReference type="AlphaFoldDB" id="A0A5B7EI08"/>
<keyword evidence="2" id="KW-1185">Reference proteome</keyword>
<reference evidence="1 2" key="1">
    <citation type="submission" date="2019-05" db="EMBL/GenBank/DDBJ databases">
        <title>Another draft genome of Portunus trituberculatus and its Hox gene families provides insights of decapod evolution.</title>
        <authorList>
            <person name="Jeong J.-H."/>
            <person name="Song I."/>
            <person name="Kim S."/>
            <person name="Choi T."/>
            <person name="Kim D."/>
            <person name="Ryu S."/>
            <person name="Kim W."/>
        </authorList>
    </citation>
    <scope>NUCLEOTIDE SEQUENCE [LARGE SCALE GENOMIC DNA]</scope>
    <source>
        <tissue evidence="1">Muscle</tissue>
    </source>
</reference>
<dbReference type="Proteomes" id="UP000324222">
    <property type="component" value="Unassembled WGS sequence"/>
</dbReference>
<comment type="caution">
    <text evidence="1">The sequence shown here is derived from an EMBL/GenBank/DDBJ whole genome shotgun (WGS) entry which is preliminary data.</text>
</comment>
<evidence type="ECO:0000313" key="1">
    <source>
        <dbReference type="EMBL" id="MPC32164.1"/>
    </source>
</evidence>
<protein>
    <submittedName>
        <fullName evidence="1">Uncharacterized protein</fullName>
    </submittedName>
</protein>
<dbReference type="EMBL" id="VSRR010002577">
    <property type="protein sequence ID" value="MPC32164.1"/>
    <property type="molecule type" value="Genomic_DNA"/>
</dbReference>
<evidence type="ECO:0000313" key="2">
    <source>
        <dbReference type="Proteomes" id="UP000324222"/>
    </source>
</evidence>
<sequence length="67" mass="7772">MYHKSNPTCTPFTKNIKHLLQECAQRPALKNPWTASRFLLSARVLCCSDCREAFRRTFNFPSLPTQV</sequence>
<organism evidence="1 2">
    <name type="scientific">Portunus trituberculatus</name>
    <name type="common">Swimming crab</name>
    <name type="synonym">Neptunus trituberculatus</name>
    <dbReference type="NCBI Taxonomy" id="210409"/>
    <lineage>
        <taxon>Eukaryota</taxon>
        <taxon>Metazoa</taxon>
        <taxon>Ecdysozoa</taxon>
        <taxon>Arthropoda</taxon>
        <taxon>Crustacea</taxon>
        <taxon>Multicrustacea</taxon>
        <taxon>Malacostraca</taxon>
        <taxon>Eumalacostraca</taxon>
        <taxon>Eucarida</taxon>
        <taxon>Decapoda</taxon>
        <taxon>Pleocyemata</taxon>
        <taxon>Brachyura</taxon>
        <taxon>Eubrachyura</taxon>
        <taxon>Portunoidea</taxon>
        <taxon>Portunidae</taxon>
        <taxon>Portuninae</taxon>
        <taxon>Portunus</taxon>
    </lineage>
</organism>
<name>A0A5B7EI08_PORTR</name>
<accession>A0A5B7EI08</accession>